<proteinExistence type="predicted"/>
<dbReference type="Pfam" id="PF00010">
    <property type="entry name" value="HLH"/>
    <property type="match status" value="1"/>
</dbReference>
<dbReference type="PANTHER" id="PTHR47336:SF2">
    <property type="entry name" value="TRANSCRIPTION FACTOR HMS1-RELATED"/>
    <property type="match status" value="1"/>
</dbReference>
<feature type="region of interest" description="Disordered" evidence="1">
    <location>
        <begin position="304"/>
        <end position="354"/>
    </location>
</feature>
<feature type="region of interest" description="Disordered" evidence="1">
    <location>
        <begin position="122"/>
        <end position="162"/>
    </location>
</feature>
<evidence type="ECO:0000256" key="1">
    <source>
        <dbReference type="SAM" id="MobiDB-lite"/>
    </source>
</evidence>
<comment type="caution">
    <text evidence="3">The sequence shown here is derived from an EMBL/GenBank/DDBJ whole genome shotgun (WGS) entry which is preliminary data.</text>
</comment>
<sequence length="409" mass="43308">MSMPPHSFNAVAEAGGTAPSRQEQLEASLEALISLGGLGFDMFPGGSPEKRHLAPQIRHHDAHHHTTTTPPSQHWAGPSSHHDSTSPASHCGHACSTTGQARYVQALKNAVLLLSGAQSMHAGGGSGACHNSPQLPVPQLDFEAGSNASSTPLTPGDPFSNNSLDDYDFSNSFQFLDFEPGFGDNTAMDYYTASTPRQQPSPPQLPADIIPLPADTITVATVPALAPSPPSVISTGDNTNNTTRNKRPRISPDMDNASPRPSPSQSPSPRDTQKPHRPHAAVEKRYRVSLNDKIEALRVCLESRKRPKRRHCQAPTGGDGSTTDCGVAAATVDSRGGGGGPTVASSSTTTAANPATRMSKAEVLTEAVEYVQQLEEENGIMLEQIEALVERMQATQRALQLPSFVAGRT</sequence>
<name>A0ABR1R7S9_9PEZI</name>
<feature type="compositionally biased region" description="Low complexity" evidence="1">
    <location>
        <begin position="342"/>
        <end position="354"/>
    </location>
</feature>
<dbReference type="PANTHER" id="PTHR47336">
    <property type="entry name" value="TRANSCRIPTION FACTOR HMS1-RELATED"/>
    <property type="match status" value="1"/>
</dbReference>
<evidence type="ECO:0000259" key="2">
    <source>
        <dbReference type="PROSITE" id="PS50888"/>
    </source>
</evidence>
<feature type="region of interest" description="Disordered" evidence="1">
    <location>
        <begin position="44"/>
        <end position="92"/>
    </location>
</feature>
<keyword evidence="4" id="KW-1185">Reference proteome</keyword>
<feature type="region of interest" description="Disordered" evidence="1">
    <location>
        <begin position="223"/>
        <end position="285"/>
    </location>
</feature>
<reference evidence="3 4" key="1">
    <citation type="submission" date="2023-01" db="EMBL/GenBank/DDBJ databases">
        <title>Analysis of 21 Apiospora genomes using comparative genomics revels a genus with tremendous synthesis potential of carbohydrate active enzymes and secondary metabolites.</title>
        <authorList>
            <person name="Sorensen T."/>
        </authorList>
    </citation>
    <scope>NUCLEOTIDE SEQUENCE [LARGE SCALE GENOMIC DNA]</scope>
    <source>
        <strain evidence="3 4">CBS 20057</strain>
    </source>
</reference>
<dbReference type="InterPro" id="IPR052099">
    <property type="entry name" value="Regulatory_TF_Diverse"/>
</dbReference>
<protein>
    <recommendedName>
        <fullName evidence="2">BHLH domain-containing protein</fullName>
    </recommendedName>
</protein>
<dbReference type="PROSITE" id="PS50888">
    <property type="entry name" value="BHLH"/>
    <property type="match status" value="1"/>
</dbReference>
<dbReference type="EMBL" id="JAQQWI010000018">
    <property type="protein sequence ID" value="KAK8001562.1"/>
    <property type="molecule type" value="Genomic_DNA"/>
</dbReference>
<dbReference type="CDD" id="cd11395">
    <property type="entry name" value="bHLHzip_SREBP_like"/>
    <property type="match status" value="1"/>
</dbReference>
<dbReference type="Proteomes" id="UP001396898">
    <property type="component" value="Unassembled WGS sequence"/>
</dbReference>
<dbReference type="SUPFAM" id="SSF47459">
    <property type="entry name" value="HLH, helix-loop-helix DNA-binding domain"/>
    <property type="match status" value="1"/>
</dbReference>
<feature type="compositionally biased region" description="Polar residues" evidence="1">
    <location>
        <begin position="146"/>
        <end position="162"/>
    </location>
</feature>
<evidence type="ECO:0000313" key="4">
    <source>
        <dbReference type="Proteomes" id="UP001396898"/>
    </source>
</evidence>
<dbReference type="InterPro" id="IPR011598">
    <property type="entry name" value="bHLH_dom"/>
</dbReference>
<organism evidence="3 4">
    <name type="scientific">Apiospora marii</name>
    <dbReference type="NCBI Taxonomy" id="335849"/>
    <lineage>
        <taxon>Eukaryota</taxon>
        <taxon>Fungi</taxon>
        <taxon>Dikarya</taxon>
        <taxon>Ascomycota</taxon>
        <taxon>Pezizomycotina</taxon>
        <taxon>Sordariomycetes</taxon>
        <taxon>Xylariomycetidae</taxon>
        <taxon>Amphisphaeriales</taxon>
        <taxon>Apiosporaceae</taxon>
        <taxon>Apiospora</taxon>
    </lineage>
</organism>
<dbReference type="Gene3D" id="4.10.280.10">
    <property type="entry name" value="Helix-loop-helix DNA-binding domain"/>
    <property type="match status" value="1"/>
</dbReference>
<feature type="region of interest" description="Disordered" evidence="1">
    <location>
        <begin position="187"/>
        <end position="208"/>
    </location>
</feature>
<feature type="domain" description="BHLH" evidence="2">
    <location>
        <begin position="274"/>
        <end position="374"/>
    </location>
</feature>
<gene>
    <name evidence="3" type="ORF">PG991_013784</name>
</gene>
<accession>A0ABR1R7S9</accession>
<feature type="region of interest" description="Disordered" evidence="1">
    <location>
        <begin position="1"/>
        <end position="23"/>
    </location>
</feature>
<dbReference type="SMART" id="SM00353">
    <property type="entry name" value="HLH"/>
    <property type="match status" value="1"/>
</dbReference>
<dbReference type="InterPro" id="IPR036638">
    <property type="entry name" value="HLH_DNA-bd_sf"/>
</dbReference>
<evidence type="ECO:0000313" key="3">
    <source>
        <dbReference type="EMBL" id="KAK8001562.1"/>
    </source>
</evidence>